<reference evidence="8" key="1">
    <citation type="submission" date="2019-07" db="EMBL/GenBank/DDBJ databases">
        <title>Complete Genome Sequences of Vibrion rotiferianus strain AM7.</title>
        <authorList>
            <person name="Miyazaki K."/>
            <person name="Wiseschart A."/>
            <person name="Pootanakit K."/>
            <person name="Ishimori K."/>
            <person name="Kitahara K."/>
        </authorList>
    </citation>
    <scope>NUCLEOTIDE SEQUENCE [LARGE SCALE GENOMIC DNA]</scope>
    <source>
        <strain evidence="8">AM7</strain>
    </source>
</reference>
<dbReference type="PROSITE" id="PS51898">
    <property type="entry name" value="TYR_RECOMBINASE"/>
    <property type="match status" value="1"/>
</dbReference>
<dbReference type="Proteomes" id="UP000315115">
    <property type="component" value="Chromosome 1"/>
</dbReference>
<evidence type="ECO:0000259" key="6">
    <source>
        <dbReference type="PROSITE" id="PS51900"/>
    </source>
</evidence>
<proteinExistence type="predicted"/>
<evidence type="ECO:0000256" key="3">
    <source>
        <dbReference type="ARBA" id="ARBA00023172"/>
    </source>
</evidence>
<dbReference type="SUPFAM" id="SSF56349">
    <property type="entry name" value="DNA breaking-rejoining enzymes"/>
    <property type="match status" value="1"/>
</dbReference>
<dbReference type="Gene3D" id="1.10.443.10">
    <property type="entry name" value="Intergrase catalytic core"/>
    <property type="match status" value="1"/>
</dbReference>
<evidence type="ECO:0000259" key="5">
    <source>
        <dbReference type="PROSITE" id="PS51898"/>
    </source>
</evidence>
<dbReference type="GO" id="GO:0006310">
    <property type="term" value="P:DNA recombination"/>
    <property type="evidence" value="ECO:0007669"/>
    <property type="project" value="UniProtKB-KW"/>
</dbReference>
<dbReference type="InterPro" id="IPR013762">
    <property type="entry name" value="Integrase-like_cat_sf"/>
</dbReference>
<evidence type="ECO:0000256" key="1">
    <source>
        <dbReference type="ARBA" id="ARBA00022908"/>
    </source>
</evidence>
<dbReference type="PROSITE" id="PS51900">
    <property type="entry name" value="CB"/>
    <property type="match status" value="1"/>
</dbReference>
<protein>
    <recommendedName>
        <fullName evidence="9">Tyr recombinase domain-containing protein</fullName>
    </recommendedName>
</protein>
<dbReference type="GO" id="GO:0015074">
    <property type="term" value="P:DNA integration"/>
    <property type="evidence" value="ECO:0007669"/>
    <property type="project" value="UniProtKB-KW"/>
</dbReference>
<organism evidence="7 8">
    <name type="scientific">Vibrio rotiferianus</name>
    <dbReference type="NCBI Taxonomy" id="190895"/>
    <lineage>
        <taxon>Bacteria</taxon>
        <taxon>Pseudomonadati</taxon>
        <taxon>Pseudomonadota</taxon>
        <taxon>Gammaproteobacteria</taxon>
        <taxon>Vibrionales</taxon>
        <taxon>Vibrionaceae</taxon>
        <taxon>Vibrio</taxon>
    </lineage>
</organism>
<dbReference type="InterPro" id="IPR011010">
    <property type="entry name" value="DNA_brk_join_enz"/>
</dbReference>
<evidence type="ECO:0000256" key="4">
    <source>
        <dbReference type="PROSITE-ProRule" id="PRU01248"/>
    </source>
</evidence>
<evidence type="ECO:0000256" key="2">
    <source>
        <dbReference type="ARBA" id="ARBA00023125"/>
    </source>
</evidence>
<keyword evidence="3" id="KW-0233">DNA recombination</keyword>
<evidence type="ECO:0000313" key="7">
    <source>
        <dbReference type="EMBL" id="BBL87853.1"/>
    </source>
</evidence>
<accession>A0A510I2J6</accession>
<keyword evidence="1" id="KW-0229">DNA integration</keyword>
<dbReference type="Pfam" id="PF00589">
    <property type="entry name" value="Phage_integrase"/>
    <property type="match status" value="1"/>
</dbReference>
<dbReference type="EMBL" id="AP019798">
    <property type="protein sequence ID" value="BBL87853.1"/>
    <property type="molecule type" value="Genomic_DNA"/>
</dbReference>
<evidence type="ECO:0000313" key="8">
    <source>
        <dbReference type="Proteomes" id="UP000315115"/>
    </source>
</evidence>
<evidence type="ECO:0008006" key="9">
    <source>
        <dbReference type="Google" id="ProtNLM"/>
    </source>
</evidence>
<name>A0A510I2J6_9VIBR</name>
<feature type="domain" description="Tyr recombinase" evidence="5">
    <location>
        <begin position="401"/>
        <end position="622"/>
    </location>
</feature>
<dbReference type="AlphaFoldDB" id="A0A510I2J6"/>
<keyword evidence="2 4" id="KW-0238">DNA-binding</keyword>
<sequence length="774" mass="88141">MSRKNSSQIKAELESLLESYRNEPKLLLNIPITHSKKFGAVPSNKYLQETVGATQAQLLRYPELIELIRGLMIEYEVILPEEIASALEIRRNMKVWWASLSLEEKFELKIFGNSIQFKNYIPNYRGGKNYKIVAALSSEFNDELLELGILDKNYVLSKDRAALRDSNIQERAQKKRDEWAYLSDLPLEDAGDLTQMTNNTEPYVQVRQLFAAKLKSVDSDSGISNYKIAYKHFVDFLIESSVPSDTPLEDILEEFLLSRFRKNYILPNIDNKNIAPSSAATIISCLRQTLKRATQIKNLGFTTFYDVEGIEDVGRVTDMYRPYSLGERKQINDALASDISQTKQLMEPYVYTGVGEYPLNSDYHVIPKKGTLDNARFLFENHLGCEPVFYGHTSSVFADAFLRIILSNDVELHQLYKDWGVIPVVDRALIAPFVLRLAQITGINSDSICALEIDDYLMHHKITSRPCLTYWKERSGGEKPYHLDIFKAELQWLTVSQSKAVKDIFDTVIALTKEIRKDAPAEISKRLFIIKSTGRATYGKVMAIESLTSYFNNYVSKHSIVNDDGDPTQLNIARFRPTFVSELIEKDVSIREIQLMLGHKYLSTTTNYLDRLDFSRVARQKLYAALKKIHTGALAQKNKSKRPKRYLDNEDQVVFTTPLGGCANIFDPPDFIRNSSAFVEGQACSQYNKCLGCENVMLIASHIPELFAMRRDYLLLMQNSRIMTTPYGVVIQENLSLLEEILTPGEDGFSKKELDEGERLSLFVETNIIDSAGA</sequence>
<dbReference type="InterPro" id="IPR002104">
    <property type="entry name" value="Integrase_catalytic"/>
</dbReference>
<dbReference type="GO" id="GO:0003677">
    <property type="term" value="F:DNA binding"/>
    <property type="evidence" value="ECO:0007669"/>
    <property type="project" value="UniProtKB-UniRule"/>
</dbReference>
<dbReference type="RefSeq" id="WP_052438119.1">
    <property type="nucleotide sequence ID" value="NZ_AP019798.1"/>
</dbReference>
<gene>
    <name evidence="7" type="ORF">VroAM7_05060</name>
</gene>
<dbReference type="InterPro" id="IPR044068">
    <property type="entry name" value="CB"/>
</dbReference>
<feature type="domain" description="Core-binding (CB)" evidence="6">
    <location>
        <begin position="204"/>
        <end position="294"/>
    </location>
</feature>